<protein>
    <recommendedName>
        <fullName evidence="8">Deoxynucleotidyltransferase terminal-interacting protein 1</fullName>
    </recommendedName>
</protein>
<dbReference type="InterPro" id="IPR026064">
    <property type="entry name" value="TdIF1"/>
</dbReference>
<name>A0A7M6DNQ8_9CNID</name>
<comment type="subcellular location">
    <subcellularLocation>
        <location evidence="1">Nucleus</location>
    </subcellularLocation>
</comment>
<dbReference type="GO" id="GO:0031491">
    <property type="term" value="F:nucleosome binding"/>
    <property type="evidence" value="ECO:0007669"/>
    <property type="project" value="TreeGrafter"/>
</dbReference>
<evidence type="ECO:0000256" key="2">
    <source>
        <dbReference type="ARBA" id="ARBA00023125"/>
    </source>
</evidence>
<dbReference type="PANTHER" id="PTHR23399:SF2">
    <property type="entry name" value="DEOXYNUCLEOTIDYLTRANSFERASE TERMINAL-INTERACTING PROTEIN 1"/>
    <property type="match status" value="1"/>
</dbReference>
<evidence type="ECO:0000256" key="1">
    <source>
        <dbReference type="ARBA" id="ARBA00004123"/>
    </source>
</evidence>
<dbReference type="GO" id="GO:0003677">
    <property type="term" value="F:DNA binding"/>
    <property type="evidence" value="ECO:0007669"/>
    <property type="project" value="UniProtKB-KW"/>
</dbReference>
<dbReference type="Pfam" id="PF18192">
    <property type="entry name" value="DNTTIP1_dimer"/>
    <property type="match status" value="1"/>
</dbReference>
<dbReference type="GO" id="GO:0005634">
    <property type="term" value="C:nucleus"/>
    <property type="evidence" value="ECO:0007669"/>
    <property type="project" value="UniProtKB-SubCell"/>
</dbReference>
<feature type="domain" description="DNTTIP1 dimerisation" evidence="4">
    <location>
        <begin position="125"/>
        <end position="189"/>
    </location>
</feature>
<evidence type="ECO:0008006" key="8">
    <source>
        <dbReference type="Google" id="ProtNLM"/>
    </source>
</evidence>
<dbReference type="Pfam" id="PF21229">
    <property type="entry name" value="TdIF1_2nd"/>
    <property type="match status" value="1"/>
</dbReference>
<organism evidence="6 7">
    <name type="scientific">Clytia hemisphaerica</name>
    <dbReference type="NCBI Taxonomy" id="252671"/>
    <lineage>
        <taxon>Eukaryota</taxon>
        <taxon>Metazoa</taxon>
        <taxon>Cnidaria</taxon>
        <taxon>Hydrozoa</taxon>
        <taxon>Hydroidolina</taxon>
        <taxon>Leptothecata</taxon>
        <taxon>Obeliida</taxon>
        <taxon>Clytiidae</taxon>
        <taxon>Clytia</taxon>
    </lineage>
</organism>
<reference evidence="6" key="1">
    <citation type="submission" date="2021-01" db="UniProtKB">
        <authorList>
            <consortium name="EnsemblMetazoa"/>
        </authorList>
    </citation>
    <scope>IDENTIFICATION</scope>
</reference>
<dbReference type="Proteomes" id="UP000594262">
    <property type="component" value="Unplaced"/>
</dbReference>
<dbReference type="EnsemblMetazoa" id="CLYHEMT018628.1">
    <property type="protein sequence ID" value="CLYHEMP018628.1"/>
    <property type="gene ID" value="CLYHEMG018628"/>
</dbReference>
<keyword evidence="2" id="KW-0238">DNA-binding</keyword>
<feature type="domain" description="TdIF1 C-terminal" evidence="5">
    <location>
        <begin position="248"/>
        <end position="345"/>
    </location>
</feature>
<keyword evidence="3" id="KW-0539">Nucleus</keyword>
<evidence type="ECO:0000313" key="7">
    <source>
        <dbReference type="Proteomes" id="UP000594262"/>
    </source>
</evidence>
<evidence type="ECO:0000259" key="4">
    <source>
        <dbReference type="Pfam" id="PF18192"/>
    </source>
</evidence>
<dbReference type="PANTHER" id="PTHR23399">
    <property type="entry name" value="DEOXYNUCLEOTIDYLTRANSFERASE TERMINAL-INTERACTING PROTEIN 1"/>
    <property type="match status" value="1"/>
</dbReference>
<evidence type="ECO:0000313" key="6">
    <source>
        <dbReference type="EnsemblMetazoa" id="CLYHEMP018628.1"/>
    </source>
</evidence>
<dbReference type="InterPro" id="IPR049121">
    <property type="entry name" value="TdIF1_C"/>
</dbReference>
<evidence type="ECO:0000256" key="3">
    <source>
        <dbReference type="ARBA" id="ARBA00023242"/>
    </source>
</evidence>
<accession>A0A7M6DNQ8</accession>
<keyword evidence="7" id="KW-1185">Reference proteome</keyword>
<dbReference type="OrthoDB" id="5860246at2759"/>
<sequence>MSKQIPTDHSIMKLAVAAEQHQKMHMAAASSPSSQKRTSVLIKQEDGSSRKPVIESNKHHYQGGNLISHKAGSKRKKDTVGIEPVKLAPNPFNMTAKNFPKRRHLLKNTSGFLNRTRGNNTSPNKALEQVRAALQPSLNAEIERVLHSYQEMFQMAAYNVGDNLKEQITAQHIGHILRRSLEEAKSLFKIEGETPSTGKSPDKKEKMWTSARSVIIKKKKAKREEKNEKAMNDNFDYPKIEEKNLTGETQFILGVKANKILGFASARGRLYIRHPQLFKYLGDQEDKQWLQDNGHMTMSGGKAFLMMADDIRLLAVNHPDYKDNLGIKGEDVKGFTVPESILKKMRLAIKRQTLIQEVRRESVDL</sequence>
<evidence type="ECO:0000259" key="5">
    <source>
        <dbReference type="Pfam" id="PF21229"/>
    </source>
</evidence>
<dbReference type="InterPro" id="IPR041384">
    <property type="entry name" value="DNTTIP1_dimer"/>
</dbReference>
<dbReference type="AlphaFoldDB" id="A0A7M6DNQ8"/>
<proteinExistence type="predicted"/>